<dbReference type="AlphaFoldDB" id="A0AAD5RY58"/>
<evidence type="ECO:0000256" key="1">
    <source>
        <dbReference type="ARBA" id="ARBA00005869"/>
    </source>
</evidence>
<keyword evidence="3 5" id="KW-0560">Oxidoreductase</keyword>
<dbReference type="Gene3D" id="3.20.20.220">
    <property type="match status" value="1"/>
</dbReference>
<dbReference type="PANTHER" id="PTHR13914:SF0">
    <property type="entry name" value="PROLINE DEHYDROGENASE 1, MITOCHONDRIAL"/>
    <property type="match status" value="1"/>
</dbReference>
<accession>A0AAD5RY58</accession>
<dbReference type="GO" id="GO:0004657">
    <property type="term" value="F:proline dehydrogenase activity"/>
    <property type="evidence" value="ECO:0007669"/>
    <property type="project" value="UniProtKB-EC"/>
</dbReference>
<reference evidence="8" key="1">
    <citation type="submission" date="2022-07" db="EMBL/GenBank/DDBJ databases">
        <title>Draft genome sequence of Zalerion maritima ATCC 34329, a (micro)plastics degrading marine fungus.</title>
        <authorList>
            <person name="Paco A."/>
            <person name="Goncalves M.F.M."/>
            <person name="Rocha-Santos T.A.P."/>
            <person name="Alves A."/>
        </authorList>
    </citation>
    <scope>NUCLEOTIDE SEQUENCE</scope>
    <source>
        <strain evidence="8">ATCC 34329</strain>
    </source>
</reference>
<dbReference type="Pfam" id="PF01619">
    <property type="entry name" value="Pro_dh"/>
    <property type="match status" value="1"/>
</dbReference>
<comment type="similarity">
    <text evidence="1 5">Belongs to the proline oxidase family.</text>
</comment>
<evidence type="ECO:0000313" key="8">
    <source>
        <dbReference type="EMBL" id="KAJ2905770.1"/>
    </source>
</evidence>
<proteinExistence type="inferred from homology"/>
<keyword evidence="5" id="KW-0274">FAD</keyword>
<dbReference type="Proteomes" id="UP001201980">
    <property type="component" value="Unassembled WGS sequence"/>
</dbReference>
<evidence type="ECO:0000256" key="3">
    <source>
        <dbReference type="ARBA" id="ARBA00023002"/>
    </source>
</evidence>
<evidence type="ECO:0000256" key="5">
    <source>
        <dbReference type="RuleBase" id="RU364054"/>
    </source>
</evidence>
<dbReference type="InterPro" id="IPR002872">
    <property type="entry name" value="Proline_DH_dom"/>
</dbReference>
<feature type="region of interest" description="Disordered" evidence="6">
    <location>
        <begin position="35"/>
        <end position="76"/>
    </location>
</feature>
<feature type="region of interest" description="Disordered" evidence="6">
    <location>
        <begin position="89"/>
        <end position="112"/>
    </location>
</feature>
<dbReference type="SUPFAM" id="SSF51730">
    <property type="entry name" value="FAD-linked oxidoreductase"/>
    <property type="match status" value="1"/>
</dbReference>
<gene>
    <name evidence="8" type="ORF">MKZ38_004447</name>
</gene>
<evidence type="ECO:0000313" key="9">
    <source>
        <dbReference type="Proteomes" id="UP001201980"/>
    </source>
</evidence>
<keyword evidence="9" id="KW-1185">Reference proteome</keyword>
<sequence>MAVLSRLVGSSTRNLGFLHRVYPCYSSFHNHHNSQYQSRISHPRRTVSTSSINTTTTTTSSGSISSASTKIGSGAGGQAVWQQQQRKCATNHPSAHDHTATAATVPPLASQDARPGDEYVLRHLPLKALLRSLAVLSISSLPPSAMNAIIRAARRHSGLIQSSRFLHYVVERTFYDNFCLGKTRGEIERSMSELRRMGVSGTIVSFAREASADAWPEHSVVLAENDPQLQDWIELNLETIDRLQKGDFLALKCTGAGAASIKFMENWVSSSSGGKADAKLKKSLETQSKAYREASRKVCAAARDRGVGVLIDAEEDRVQAAIDELAVSLMSEFNRGGTGVVYNTYQMYLKKNQQKIRNHLRHAADNDFVLGVKMVRGAYMHTEPDRSIIHNSKADTDTAYDATARFLMLGGRVPVAAKDNALKGGDGNGKPWKACLVLASHNPDTVSRALDICSRNQLSTEGGGELQSLGFAQLMGMADELSLKLVAEVRRRADLLKTGAAVPPPAVARKGDGNVLARVGLYKATIWGSLGECLLYMLRRAEENRDATARSRDSARAIWKELGRRMFRLA</sequence>
<dbReference type="GO" id="GO:0005739">
    <property type="term" value="C:mitochondrion"/>
    <property type="evidence" value="ECO:0007669"/>
    <property type="project" value="TreeGrafter"/>
</dbReference>
<evidence type="ECO:0000256" key="4">
    <source>
        <dbReference type="ARBA" id="ARBA00023062"/>
    </source>
</evidence>
<comment type="catalytic activity">
    <reaction evidence="5">
        <text>L-proline + a quinone = (S)-1-pyrroline-5-carboxylate + a quinol + H(+)</text>
        <dbReference type="Rhea" id="RHEA:23784"/>
        <dbReference type="ChEBI" id="CHEBI:15378"/>
        <dbReference type="ChEBI" id="CHEBI:17388"/>
        <dbReference type="ChEBI" id="CHEBI:24646"/>
        <dbReference type="ChEBI" id="CHEBI:60039"/>
        <dbReference type="ChEBI" id="CHEBI:132124"/>
        <dbReference type="EC" id="1.5.5.2"/>
    </reaction>
</comment>
<dbReference type="EMBL" id="JAKWBI020000025">
    <property type="protein sequence ID" value="KAJ2905770.1"/>
    <property type="molecule type" value="Genomic_DNA"/>
</dbReference>
<evidence type="ECO:0000256" key="2">
    <source>
        <dbReference type="ARBA" id="ARBA00012695"/>
    </source>
</evidence>
<dbReference type="InterPro" id="IPR015659">
    <property type="entry name" value="Proline_oxidase"/>
</dbReference>
<comment type="function">
    <text evidence="5">Converts proline to delta-1-pyrroline-5-carboxylate.</text>
</comment>
<evidence type="ECO:0000256" key="6">
    <source>
        <dbReference type="SAM" id="MobiDB-lite"/>
    </source>
</evidence>
<feature type="domain" description="Proline dehydrogenase" evidence="7">
    <location>
        <begin position="259"/>
        <end position="551"/>
    </location>
</feature>
<dbReference type="GO" id="GO:0071949">
    <property type="term" value="F:FAD binding"/>
    <property type="evidence" value="ECO:0007669"/>
    <property type="project" value="TreeGrafter"/>
</dbReference>
<organism evidence="8 9">
    <name type="scientific">Zalerion maritima</name>
    <dbReference type="NCBI Taxonomy" id="339359"/>
    <lineage>
        <taxon>Eukaryota</taxon>
        <taxon>Fungi</taxon>
        <taxon>Dikarya</taxon>
        <taxon>Ascomycota</taxon>
        <taxon>Pezizomycotina</taxon>
        <taxon>Sordariomycetes</taxon>
        <taxon>Lulworthiomycetidae</taxon>
        <taxon>Lulworthiales</taxon>
        <taxon>Lulworthiaceae</taxon>
        <taxon>Zalerion</taxon>
    </lineage>
</organism>
<dbReference type="EC" id="1.5.5.2" evidence="2 5"/>
<comment type="cofactor">
    <cofactor evidence="5">
        <name>FAD</name>
        <dbReference type="ChEBI" id="CHEBI:57692"/>
    </cofactor>
</comment>
<keyword evidence="4 5" id="KW-0642">Proline metabolism</keyword>
<dbReference type="GO" id="GO:0010133">
    <property type="term" value="P:L-proline catabolic process to L-glutamate"/>
    <property type="evidence" value="ECO:0007669"/>
    <property type="project" value="TreeGrafter"/>
</dbReference>
<evidence type="ECO:0000259" key="7">
    <source>
        <dbReference type="Pfam" id="PF01619"/>
    </source>
</evidence>
<comment type="caution">
    <text evidence="8">The sequence shown here is derived from an EMBL/GenBank/DDBJ whole genome shotgun (WGS) entry which is preliminary data.</text>
</comment>
<name>A0AAD5RY58_9PEZI</name>
<dbReference type="InterPro" id="IPR029041">
    <property type="entry name" value="FAD-linked_oxidoreductase-like"/>
</dbReference>
<dbReference type="PANTHER" id="PTHR13914">
    <property type="entry name" value="PROLINE OXIDASE"/>
    <property type="match status" value="1"/>
</dbReference>
<protein>
    <recommendedName>
        <fullName evidence="2 5">Proline dehydrogenase</fullName>
        <ecNumber evidence="2 5">1.5.5.2</ecNumber>
    </recommendedName>
</protein>
<keyword evidence="5" id="KW-0285">Flavoprotein</keyword>
<feature type="compositionally biased region" description="Low complexity" evidence="6">
    <location>
        <begin position="48"/>
        <end position="76"/>
    </location>
</feature>